<evidence type="ECO:0000313" key="2">
    <source>
        <dbReference type="Proteomes" id="UP000030748"/>
    </source>
</evidence>
<dbReference type="STRING" id="4155.A0A022QRN8"/>
<organism evidence="1 2">
    <name type="scientific">Erythranthe guttata</name>
    <name type="common">Yellow monkey flower</name>
    <name type="synonym">Mimulus guttatus</name>
    <dbReference type="NCBI Taxonomy" id="4155"/>
    <lineage>
        <taxon>Eukaryota</taxon>
        <taxon>Viridiplantae</taxon>
        <taxon>Streptophyta</taxon>
        <taxon>Embryophyta</taxon>
        <taxon>Tracheophyta</taxon>
        <taxon>Spermatophyta</taxon>
        <taxon>Magnoliopsida</taxon>
        <taxon>eudicotyledons</taxon>
        <taxon>Gunneridae</taxon>
        <taxon>Pentapetalae</taxon>
        <taxon>asterids</taxon>
        <taxon>lamiids</taxon>
        <taxon>Lamiales</taxon>
        <taxon>Phrymaceae</taxon>
        <taxon>Erythranthe</taxon>
    </lineage>
</organism>
<evidence type="ECO:0000313" key="1">
    <source>
        <dbReference type="EMBL" id="EYU31397.1"/>
    </source>
</evidence>
<gene>
    <name evidence="1" type="ORF">MIMGU_mgv1a021674mg</name>
</gene>
<protein>
    <submittedName>
        <fullName evidence="1">Uncharacterized protein</fullName>
    </submittedName>
</protein>
<dbReference type="PANTHER" id="PTHR32278">
    <property type="entry name" value="F-BOX DOMAIN-CONTAINING PROTEIN"/>
    <property type="match status" value="1"/>
</dbReference>
<name>A0A022QRN8_ERYGU</name>
<accession>A0A022QRN8</accession>
<sequence>MSKNYDNWEKLVGAVLKKEQLRQIALCRDLSSSSSSSSSSSTSSFSSTRTSLFHHQFLVYNGRIPPPINVPSSGTTIHGFSNSVLCYYVFKIVASLSQKCVFLPVEARELTISSINFPERHFLYSSSHCINFSCFEVVEVDSVSSVDIRGKIKTRLLSPRTIYGAYLWFIITSANKKMMGLDSLKAMIRFVNTETDGDAETREIALKREDEWMEIQIGNFYIDKDEGDDEEVEARVMKTTRWKTSLVVGGIEFRPLVCVREV</sequence>
<dbReference type="AlphaFoldDB" id="A0A022QRN8"/>
<keyword evidence="2" id="KW-1185">Reference proteome</keyword>
<reference evidence="1 2" key="1">
    <citation type="journal article" date="2013" name="Proc. Natl. Acad. Sci. U.S.A.">
        <title>Fine-scale variation in meiotic recombination in Mimulus inferred from population shotgun sequencing.</title>
        <authorList>
            <person name="Hellsten U."/>
            <person name="Wright K.M."/>
            <person name="Jenkins J."/>
            <person name="Shu S."/>
            <person name="Yuan Y."/>
            <person name="Wessler S.R."/>
            <person name="Schmutz J."/>
            <person name="Willis J.H."/>
            <person name="Rokhsar D.S."/>
        </authorList>
    </citation>
    <scope>NUCLEOTIDE SEQUENCE [LARGE SCALE GENOMIC DNA]</scope>
    <source>
        <strain evidence="2">cv. DUN x IM62</strain>
    </source>
</reference>
<dbReference type="Proteomes" id="UP000030748">
    <property type="component" value="Unassembled WGS sequence"/>
</dbReference>
<dbReference type="Pfam" id="PF14299">
    <property type="entry name" value="PP2"/>
    <property type="match status" value="1"/>
</dbReference>
<dbReference type="InterPro" id="IPR025886">
    <property type="entry name" value="PP2-like"/>
</dbReference>
<proteinExistence type="predicted"/>
<dbReference type="PANTHER" id="PTHR32278:SF130">
    <property type="entry name" value="F-BOX DOMAIN-CONTAINING PROTEIN"/>
    <property type="match status" value="1"/>
</dbReference>
<dbReference type="EMBL" id="KI630969">
    <property type="protein sequence ID" value="EYU31397.1"/>
    <property type="molecule type" value="Genomic_DNA"/>
</dbReference>